<evidence type="ECO:0000256" key="6">
    <source>
        <dbReference type="ARBA" id="ARBA00023136"/>
    </source>
</evidence>
<feature type="transmembrane region" description="Helical" evidence="8">
    <location>
        <begin position="407"/>
        <end position="426"/>
    </location>
</feature>
<protein>
    <submittedName>
        <fullName evidence="9">MBOAT family protein</fullName>
    </submittedName>
</protein>
<dbReference type="Pfam" id="PF03062">
    <property type="entry name" value="MBOAT"/>
    <property type="match status" value="1"/>
</dbReference>
<feature type="transmembrane region" description="Helical" evidence="8">
    <location>
        <begin position="164"/>
        <end position="181"/>
    </location>
</feature>
<keyword evidence="4 8" id="KW-0812">Transmembrane</keyword>
<dbReference type="AlphaFoldDB" id="D1VVN0"/>
<dbReference type="eggNOG" id="COG1696">
    <property type="taxonomic scope" value="Bacteria"/>
</dbReference>
<evidence type="ECO:0000256" key="1">
    <source>
        <dbReference type="ARBA" id="ARBA00004651"/>
    </source>
</evidence>
<dbReference type="InterPro" id="IPR051085">
    <property type="entry name" value="MB_O-acyltransferase"/>
</dbReference>
<feature type="transmembrane region" description="Helical" evidence="8">
    <location>
        <begin position="294"/>
        <end position="315"/>
    </location>
</feature>
<keyword evidence="3 7" id="KW-1003">Cell membrane</keyword>
<feature type="transmembrane region" description="Helical" evidence="8">
    <location>
        <begin position="446"/>
        <end position="473"/>
    </location>
</feature>
<dbReference type="PANTHER" id="PTHR13285">
    <property type="entry name" value="ACYLTRANSFERASE"/>
    <property type="match status" value="1"/>
</dbReference>
<dbReference type="InterPro" id="IPR024194">
    <property type="entry name" value="Ac/AlaTfrase_AlgI/DltB"/>
</dbReference>
<reference evidence="9 10" key="1">
    <citation type="submission" date="2009-12" db="EMBL/GenBank/DDBJ databases">
        <title>Genome Sequence of Peptoniphilus lacrimalis 315-B.</title>
        <authorList>
            <person name="Durkin A.S."/>
            <person name="Madupu R."/>
            <person name="Torralba M."/>
            <person name="Methe B."/>
            <person name="Sutton G."/>
            <person name="Strausberg R.L."/>
            <person name="Nelson K.E."/>
        </authorList>
    </citation>
    <scope>NUCLEOTIDE SEQUENCE [LARGE SCALE GENOMIC DNA]</scope>
    <source>
        <strain evidence="9 10">315-B</strain>
    </source>
</reference>
<keyword evidence="7" id="KW-0012">Acyltransferase</keyword>
<evidence type="ECO:0000313" key="9">
    <source>
        <dbReference type="EMBL" id="EFA89411.1"/>
    </source>
</evidence>
<dbReference type="InterPro" id="IPR028362">
    <property type="entry name" value="AlgI"/>
</dbReference>
<keyword evidence="5 8" id="KW-1133">Transmembrane helix</keyword>
<dbReference type="GO" id="GO:0016746">
    <property type="term" value="F:acyltransferase activity"/>
    <property type="evidence" value="ECO:0007669"/>
    <property type="project" value="UniProtKB-KW"/>
</dbReference>
<dbReference type="InterPro" id="IPR004299">
    <property type="entry name" value="MBOAT_fam"/>
</dbReference>
<dbReference type="PIRSF" id="PIRSF500217">
    <property type="entry name" value="AlgI"/>
    <property type="match status" value="1"/>
</dbReference>
<comment type="similarity">
    <text evidence="2 7">Belongs to the membrane-bound acyltransferase family.</text>
</comment>
<comment type="caution">
    <text evidence="9">The sequence shown here is derived from an EMBL/GenBank/DDBJ whole genome shotgun (WGS) entry which is preliminary data.</text>
</comment>
<feature type="transmembrane region" description="Helical" evidence="8">
    <location>
        <begin position="44"/>
        <end position="62"/>
    </location>
</feature>
<feature type="transmembrane region" description="Helical" evidence="8">
    <location>
        <begin position="96"/>
        <end position="114"/>
    </location>
</feature>
<feature type="transmembrane region" description="Helical" evidence="8">
    <location>
        <begin position="263"/>
        <end position="282"/>
    </location>
</feature>
<accession>D1VVN0</accession>
<proteinExistence type="inferred from homology"/>
<dbReference type="PIRSF" id="PIRSF016636">
    <property type="entry name" value="AlgI_DltB"/>
    <property type="match status" value="1"/>
</dbReference>
<comment type="subcellular location">
    <subcellularLocation>
        <location evidence="1">Cell membrane</location>
        <topology evidence="1">Multi-pass membrane protein</topology>
    </subcellularLocation>
</comment>
<keyword evidence="7" id="KW-0808">Transferase</keyword>
<evidence type="ECO:0000256" key="8">
    <source>
        <dbReference type="SAM" id="Phobius"/>
    </source>
</evidence>
<dbReference type="RefSeq" id="WP_004826211.1">
    <property type="nucleotide sequence ID" value="NZ_ADDO01000064.1"/>
</dbReference>
<dbReference type="GO" id="GO:0042121">
    <property type="term" value="P:alginic acid biosynthetic process"/>
    <property type="evidence" value="ECO:0007669"/>
    <property type="project" value="InterPro"/>
</dbReference>
<dbReference type="Proteomes" id="UP000005711">
    <property type="component" value="Unassembled WGS sequence"/>
</dbReference>
<evidence type="ECO:0000256" key="5">
    <source>
        <dbReference type="ARBA" id="ARBA00022989"/>
    </source>
</evidence>
<gene>
    <name evidence="9" type="ORF">HMPREF0628_1314</name>
</gene>
<keyword evidence="6 7" id="KW-0472">Membrane</keyword>
<dbReference type="EMBL" id="ADDO01000064">
    <property type="protein sequence ID" value="EFA89411.1"/>
    <property type="molecule type" value="Genomic_DNA"/>
</dbReference>
<organism evidence="9 10">
    <name type="scientific">Peptoniphilus lacrimalis 315-B</name>
    <dbReference type="NCBI Taxonomy" id="596330"/>
    <lineage>
        <taxon>Bacteria</taxon>
        <taxon>Bacillati</taxon>
        <taxon>Bacillota</taxon>
        <taxon>Tissierellia</taxon>
        <taxon>Tissierellales</taxon>
        <taxon>Peptoniphilaceae</taxon>
        <taxon>Peptoniphilus</taxon>
    </lineage>
</organism>
<feature type="transmembrane region" description="Helical" evidence="8">
    <location>
        <begin position="126"/>
        <end position="144"/>
    </location>
</feature>
<sequence length="476" mass="55372">MSFTSLSFIIFISLAFLVFKIARYKWQSLLLISILYYASYSPKAFVYLFFVIVSTYLAGLYLEKKKSKVFLSLVLLLNFGLLGLVKFTSFSLFKNIIPLGISFYIFMASSYVIDIYRKKYKAQRNIFKYALFVSFFPQMVQGPIGRYDELEGNLYGGNSNSRDISYGLLLILFGYFKKLVIADRARILTAKVFSSPDEFSGIFVFIAIIFYSIQIYGDFSGGIDVARGVAYLFGIKLPENFKRPFFANSLTDYWRRWHITLGAWMRDYVFYPLSLSRVFAYINKKSRRTLGRKFGKYLTLSISTFVVYFIIGIWHGAGLNFIVFGIYNGLLITLGLLFEDNFKKIKDSFGISPTSKALKLFQIIRTSLLVFIGRYFTRSENLSQAIFMLKKTFMDRNFRFGQIGLKASDYLILFVSVLILFIISYSEEKNIDVKEKILEFKPYWQFVFIFLALAYVLYFGIFSSNFTAVDFIYRNY</sequence>
<evidence type="ECO:0000256" key="7">
    <source>
        <dbReference type="PIRNR" id="PIRNR016636"/>
    </source>
</evidence>
<name>D1VVN0_9FIRM</name>
<feature type="transmembrane region" description="Helical" evidence="8">
    <location>
        <begin position="69"/>
        <end position="90"/>
    </location>
</feature>
<evidence type="ECO:0000256" key="3">
    <source>
        <dbReference type="ARBA" id="ARBA00022475"/>
    </source>
</evidence>
<evidence type="ECO:0000256" key="2">
    <source>
        <dbReference type="ARBA" id="ARBA00010323"/>
    </source>
</evidence>
<feature type="transmembrane region" description="Helical" evidence="8">
    <location>
        <begin position="201"/>
        <end position="217"/>
    </location>
</feature>
<evidence type="ECO:0000313" key="10">
    <source>
        <dbReference type="Proteomes" id="UP000005711"/>
    </source>
</evidence>
<feature type="transmembrane region" description="Helical" evidence="8">
    <location>
        <begin position="321"/>
        <end position="338"/>
    </location>
</feature>
<dbReference type="PANTHER" id="PTHR13285:SF18">
    <property type="entry name" value="PROTEIN-CYSTEINE N-PALMITOYLTRANSFERASE RASP"/>
    <property type="match status" value="1"/>
</dbReference>
<keyword evidence="10" id="KW-1185">Reference proteome</keyword>
<evidence type="ECO:0000256" key="4">
    <source>
        <dbReference type="ARBA" id="ARBA00022692"/>
    </source>
</evidence>
<dbReference type="GO" id="GO:0005886">
    <property type="term" value="C:plasma membrane"/>
    <property type="evidence" value="ECO:0007669"/>
    <property type="project" value="UniProtKB-SubCell"/>
</dbReference>